<sequence length="146" mass="15614">MAFTAEEEAALRGIIAIYKTQAPSLSDDVAEIAPALYDQWTGDGHYYTAGERVEHGGTLYVCLQPHTSQADWTPAAAPSLWARNLAAADSPDATDVPAWEQPDATNGYPTGAVVTHGGSKWQSLVDNNVWEPGAAGTETLWQVVDE</sequence>
<feature type="domain" description="Chitin-binding type-3" evidence="2">
    <location>
        <begin position="96"/>
        <end position="144"/>
    </location>
</feature>
<dbReference type="SMART" id="SM00495">
    <property type="entry name" value="ChtBD3"/>
    <property type="match status" value="2"/>
</dbReference>
<dbReference type="GO" id="GO:0005975">
    <property type="term" value="P:carbohydrate metabolic process"/>
    <property type="evidence" value="ECO:0007669"/>
    <property type="project" value="InterPro"/>
</dbReference>
<dbReference type="Proteomes" id="UP000310263">
    <property type="component" value="Unassembled WGS sequence"/>
</dbReference>
<dbReference type="GO" id="GO:0030246">
    <property type="term" value="F:carbohydrate binding"/>
    <property type="evidence" value="ECO:0007669"/>
    <property type="project" value="InterPro"/>
</dbReference>
<evidence type="ECO:0000256" key="1">
    <source>
        <dbReference type="ARBA" id="ARBA00022801"/>
    </source>
</evidence>
<dbReference type="EMBL" id="SRYE01000003">
    <property type="protein sequence ID" value="TGY62141.1"/>
    <property type="molecule type" value="Genomic_DNA"/>
</dbReference>
<dbReference type="InterPro" id="IPR003610">
    <property type="entry name" value="CBM5/12"/>
</dbReference>
<comment type="caution">
    <text evidence="3">The sequence shown here is derived from an EMBL/GenBank/DDBJ whole genome shotgun (WGS) entry which is preliminary data.</text>
</comment>
<dbReference type="Pfam" id="PF02839">
    <property type="entry name" value="CBM_5_12"/>
    <property type="match status" value="1"/>
</dbReference>
<keyword evidence="4" id="KW-1185">Reference proteome</keyword>
<name>A0A4S2F4I8_9ACTN</name>
<gene>
    <name evidence="3" type="ORF">E5334_05590</name>
</gene>
<evidence type="ECO:0000313" key="4">
    <source>
        <dbReference type="Proteomes" id="UP000310263"/>
    </source>
</evidence>
<protein>
    <recommendedName>
        <fullName evidence="2">Chitin-binding type-3 domain-containing protein</fullName>
    </recommendedName>
</protein>
<dbReference type="OrthoDB" id="9800887at2"/>
<dbReference type="GO" id="GO:0005576">
    <property type="term" value="C:extracellular region"/>
    <property type="evidence" value="ECO:0007669"/>
    <property type="project" value="InterPro"/>
</dbReference>
<dbReference type="RefSeq" id="WP_114538740.1">
    <property type="nucleotide sequence ID" value="NZ_SRYE01000003.1"/>
</dbReference>
<organism evidence="3 4">
    <name type="scientific">Muricaecibacterium torontonense</name>
    <dbReference type="NCBI Taxonomy" id="3032871"/>
    <lineage>
        <taxon>Bacteria</taxon>
        <taxon>Bacillati</taxon>
        <taxon>Actinomycetota</taxon>
        <taxon>Coriobacteriia</taxon>
        <taxon>Coriobacteriales</taxon>
        <taxon>Atopobiaceae</taxon>
        <taxon>Muricaecibacterium</taxon>
    </lineage>
</organism>
<dbReference type="SUPFAM" id="SSF51055">
    <property type="entry name" value="Carbohydrate binding domain"/>
    <property type="match status" value="1"/>
</dbReference>
<accession>A0A4S2F4I8</accession>
<reference evidence="3 4" key="1">
    <citation type="submission" date="2019-04" db="EMBL/GenBank/DDBJ databases">
        <title>Microbes associate with the intestines of laboratory mice.</title>
        <authorList>
            <person name="Navarre W."/>
            <person name="Wong E."/>
            <person name="Huang K."/>
            <person name="Tropini C."/>
            <person name="Ng K."/>
            <person name="Yu B."/>
        </authorList>
    </citation>
    <scope>NUCLEOTIDE SEQUENCE [LARGE SCALE GENOMIC DNA]</scope>
    <source>
        <strain evidence="3 4">NM07_P-09</strain>
    </source>
</reference>
<dbReference type="AlphaFoldDB" id="A0A4S2F4I8"/>
<evidence type="ECO:0000313" key="3">
    <source>
        <dbReference type="EMBL" id="TGY62141.1"/>
    </source>
</evidence>
<evidence type="ECO:0000259" key="2">
    <source>
        <dbReference type="SMART" id="SM00495"/>
    </source>
</evidence>
<proteinExistence type="predicted"/>
<feature type="domain" description="Chitin-binding type-3" evidence="2">
    <location>
        <begin position="37"/>
        <end position="84"/>
    </location>
</feature>
<keyword evidence="1" id="KW-0378">Hydrolase</keyword>
<dbReference type="Gene3D" id="2.10.10.90">
    <property type="match status" value="1"/>
</dbReference>
<dbReference type="InterPro" id="IPR036573">
    <property type="entry name" value="CBM_sf_5/12"/>
</dbReference>
<dbReference type="CDD" id="cd12214">
    <property type="entry name" value="ChiA1_BD"/>
    <property type="match status" value="1"/>
</dbReference>
<dbReference type="GO" id="GO:0004553">
    <property type="term" value="F:hydrolase activity, hydrolyzing O-glycosyl compounds"/>
    <property type="evidence" value="ECO:0007669"/>
    <property type="project" value="InterPro"/>
</dbReference>